<accession>A0A9N9Y1L8</accession>
<dbReference type="AlphaFoldDB" id="A0A9N9Y1L8"/>
<dbReference type="PANTHER" id="PTHR37534:SF11">
    <property type="entry name" value="ZN(II)2CYS6 TRANSCRIPTION FACTOR (EUROFUNG)"/>
    <property type="match status" value="1"/>
</dbReference>
<feature type="region of interest" description="Disordered" evidence="3">
    <location>
        <begin position="80"/>
        <end position="106"/>
    </location>
</feature>
<name>A0A9N9Y1L8_9HYPO</name>
<evidence type="ECO:0000256" key="1">
    <source>
        <dbReference type="ARBA" id="ARBA00004123"/>
    </source>
</evidence>
<dbReference type="GO" id="GO:0003700">
    <property type="term" value="F:DNA-binding transcription factor activity"/>
    <property type="evidence" value="ECO:0007669"/>
    <property type="project" value="TreeGrafter"/>
</dbReference>
<sequence length="568" mass="62325">MRLSWVSSDNRTGHARGPGQGAIVAGNRRALRSTNSPEKVSAETEQKTLDVKKIQRALGKNASNKSAKSSGPFHVFETTQETGKTRPAASQPIPEEPNISSSGTNHQTLQQASDTFVDIMDAPLSTACGVDFGSSSTEAYDALHLELLEDSGWKDAHISSNDALEQLDLGHLATAASPFLGLELEPNEGDGYLETVPGDLLKPPSYVFPSAFAMESFDPLAMFPIQRQLIHHWSTHLCKRFFAVEMHDNPVINPLVSVALMGFDTGAEYLDCRLALLHAMCAIAAHSMDELHGGSQNFGLLAARHHRAALHMSQQVAVEQTTPDPFATTGLFLVLMMMDSISGQVGRWREHMKFANQWLSVLVLTPRSLTSDQQRFLEFLTCCFVLCDENIDVSIVEFYLGNAPISSIMRSTGMTPSLVSSFGGAENAMNDQTKALPWAKHYFSAFCYGMLIFLKRKCRSKSPESLQELVALGLVNLEAAIEAGGSEAGVPPIWPYLAIAAECTSPDLQSRALRLLKRLDRYSIGALKLVQVACVSVWEQRALTSWRSADIQWQDVIRDDEVLDFPPL</sequence>
<feature type="region of interest" description="Disordered" evidence="3">
    <location>
        <begin position="1"/>
        <end position="48"/>
    </location>
</feature>
<proteinExistence type="predicted"/>
<dbReference type="InterPro" id="IPR021858">
    <property type="entry name" value="Fun_TF"/>
</dbReference>
<protein>
    <submittedName>
        <fullName evidence="4">Uncharacterized protein</fullName>
    </submittedName>
</protein>
<evidence type="ECO:0000256" key="2">
    <source>
        <dbReference type="ARBA" id="ARBA00023242"/>
    </source>
</evidence>
<dbReference type="OrthoDB" id="3477330at2759"/>
<dbReference type="GO" id="GO:0045944">
    <property type="term" value="P:positive regulation of transcription by RNA polymerase II"/>
    <property type="evidence" value="ECO:0007669"/>
    <property type="project" value="TreeGrafter"/>
</dbReference>
<organism evidence="4 5">
    <name type="scientific">Clonostachys byssicola</name>
    <dbReference type="NCBI Taxonomy" id="160290"/>
    <lineage>
        <taxon>Eukaryota</taxon>
        <taxon>Fungi</taxon>
        <taxon>Dikarya</taxon>
        <taxon>Ascomycota</taxon>
        <taxon>Pezizomycotina</taxon>
        <taxon>Sordariomycetes</taxon>
        <taxon>Hypocreomycetidae</taxon>
        <taxon>Hypocreales</taxon>
        <taxon>Bionectriaceae</taxon>
        <taxon>Clonostachys</taxon>
    </lineage>
</organism>
<dbReference type="PANTHER" id="PTHR37534">
    <property type="entry name" value="TRANSCRIPTIONAL ACTIVATOR PROTEIN UGA3"/>
    <property type="match status" value="1"/>
</dbReference>
<dbReference type="Pfam" id="PF11951">
    <property type="entry name" value="Fungal_trans_2"/>
    <property type="match status" value="2"/>
</dbReference>
<comment type="subcellular location">
    <subcellularLocation>
        <location evidence="1">Nucleus</location>
    </subcellularLocation>
</comment>
<dbReference type="GO" id="GO:0000976">
    <property type="term" value="F:transcription cis-regulatory region binding"/>
    <property type="evidence" value="ECO:0007669"/>
    <property type="project" value="TreeGrafter"/>
</dbReference>
<comment type="caution">
    <text evidence="4">The sequence shown here is derived from an EMBL/GenBank/DDBJ whole genome shotgun (WGS) entry which is preliminary data.</text>
</comment>
<feature type="compositionally biased region" description="Polar residues" evidence="3">
    <location>
        <begin position="1"/>
        <end position="10"/>
    </location>
</feature>
<reference evidence="4" key="1">
    <citation type="submission" date="2021-10" db="EMBL/GenBank/DDBJ databases">
        <authorList>
            <person name="Piombo E."/>
        </authorList>
    </citation>
    <scope>NUCLEOTIDE SEQUENCE</scope>
</reference>
<evidence type="ECO:0000256" key="3">
    <source>
        <dbReference type="SAM" id="MobiDB-lite"/>
    </source>
</evidence>
<dbReference type="EMBL" id="CABFNO020001448">
    <property type="protein sequence ID" value="CAG9988316.1"/>
    <property type="molecule type" value="Genomic_DNA"/>
</dbReference>
<keyword evidence="5" id="KW-1185">Reference proteome</keyword>
<keyword evidence="2" id="KW-0539">Nucleus</keyword>
<evidence type="ECO:0000313" key="4">
    <source>
        <dbReference type="EMBL" id="CAG9988316.1"/>
    </source>
</evidence>
<gene>
    <name evidence="4" type="ORF">CBYS24578_00016546</name>
</gene>
<dbReference type="Proteomes" id="UP000754883">
    <property type="component" value="Unassembled WGS sequence"/>
</dbReference>
<dbReference type="GO" id="GO:0005634">
    <property type="term" value="C:nucleus"/>
    <property type="evidence" value="ECO:0007669"/>
    <property type="project" value="UniProtKB-SubCell"/>
</dbReference>
<evidence type="ECO:0000313" key="5">
    <source>
        <dbReference type="Proteomes" id="UP000754883"/>
    </source>
</evidence>